<sequence length="1118" mass="126658">MRITDSEGTDVLAGSFRGLRLAFWGFVLSWVTLCAGDPQTEGRFTRIDLEQGLSHNFVWTICEDGEGFLWFGTYHGLNRFDGYQFKTFYKDDDDPHTTNLGDDNISDLVLDREGHLWMTTWKGGLYGFDPDKEQFRPYRHRAGDPESLASNHLQSVILAERGALWVGTLDHGINRLDTRTGKVRRYDPGLLPGARIWSMYLEGDEYLWIGTNKGLVRMALATETFEWIGEEGTELDHQREIRSLVADNEGSLWIGTDRNLVVLDLGKGTYAEVPKPRRGPNQPDQFTVTSLYLDRHGRIWAGSKFGGLFCYLAPDLLWRRHQTNPNDPYSISHHDVHDIFEDSSGNLWVATKGGGVNRLNLRPPKFTNLSHAPSDLDSLTFGNVRAIATTRDGLTWVGTYGGGLDRYDPREQSFVHYRSQAEDPTTIGDNYVISILEARDGNLWIGTLNGFNDFDRQTERFVRYRIEEPDPADPTVKKINRIFSLYEDATGRLWLGTGRGVHHWERGTITPFTPDVPAYRNLSAARIHFLWPDREGLLWIGSNKGLARMNQGTGEMTVFGTNNGDQDILPDDAFYHMCDDDETWWLASRSSGLIALSKEDDSVRTFPEGPGIPQGAVNGVLADRRGYVWLSTNRGITRFDPVNGNFRHFDVTDGLRNTQFAKGSAYRSPNGQMFFGGMLGVDSFYPGQISDDGFIAPVVISGFRIMDRDAGIRLYDRSRIELNYRQNFISFEFASLDYTRPALNRYAYYLEGLDPDWNFAGTRRFTTYPNLAPGAYRLHVKATNHDGVWNEDPIVVDIEIKPPFYFTWFAKMSYLAIGFVLVFGFIHRQRERERQRARMELLTEQQKMAIEASRAKSAFLAHMSHELRTPLNAIIGYSELIEEELEEPDDAHPLLLDVGVDVAKIKSAAQYQLSLVNNILDLTKIESGKVDLFVEEFDVATLVGNVLNNIKPMLLKNKNTLKLHYEPGPPGLMITDITKLHGVLLNLLTNANKFTEGGHIHLMIRRLRRQKDHWLEFQVRDTGIGMRPEKMDRLFKEFSQIEDHNKYGGTGLGLFISRYFCRLMGGDIQVASTFGKGSTFTFTLPAIAPTSPTVDEETTTAILAPESLSTHQTADSIS</sequence>
<dbReference type="FunFam" id="3.30.565.10:FF:000010">
    <property type="entry name" value="Sensor histidine kinase RcsC"/>
    <property type="match status" value="1"/>
</dbReference>
<dbReference type="InterPro" id="IPR011110">
    <property type="entry name" value="Reg_prop"/>
</dbReference>
<dbReference type="EMBL" id="CP071793">
    <property type="protein sequence ID" value="QTD49241.1"/>
    <property type="molecule type" value="Genomic_DNA"/>
</dbReference>
<dbReference type="InterPro" id="IPR013783">
    <property type="entry name" value="Ig-like_fold"/>
</dbReference>
<dbReference type="CDD" id="cd00082">
    <property type="entry name" value="HisKA"/>
    <property type="match status" value="1"/>
</dbReference>
<organism evidence="6 7">
    <name type="scientific">Sulfidibacter corallicola</name>
    <dbReference type="NCBI Taxonomy" id="2818388"/>
    <lineage>
        <taxon>Bacteria</taxon>
        <taxon>Pseudomonadati</taxon>
        <taxon>Acidobacteriota</taxon>
        <taxon>Holophagae</taxon>
        <taxon>Acanthopleuribacterales</taxon>
        <taxon>Acanthopleuribacteraceae</taxon>
        <taxon>Sulfidibacter</taxon>
    </lineage>
</organism>
<evidence type="ECO:0000256" key="2">
    <source>
        <dbReference type="ARBA" id="ARBA00012438"/>
    </source>
</evidence>
<keyword evidence="7" id="KW-1185">Reference proteome</keyword>
<reference evidence="6" key="1">
    <citation type="submission" date="2021-03" db="EMBL/GenBank/DDBJ databases">
        <title>Acanthopleuribacteraceae sp. M133.</title>
        <authorList>
            <person name="Wang G."/>
        </authorList>
    </citation>
    <scope>NUCLEOTIDE SEQUENCE</scope>
    <source>
        <strain evidence="6">M133</strain>
    </source>
</reference>
<dbReference type="PANTHER" id="PTHR43547">
    <property type="entry name" value="TWO-COMPONENT HISTIDINE KINASE"/>
    <property type="match status" value="1"/>
</dbReference>
<evidence type="ECO:0000313" key="6">
    <source>
        <dbReference type="EMBL" id="QTD49241.1"/>
    </source>
</evidence>
<keyword evidence="4" id="KW-0472">Membrane</keyword>
<dbReference type="Gene3D" id="1.10.287.130">
    <property type="match status" value="1"/>
</dbReference>
<dbReference type="AlphaFoldDB" id="A0A8A4TK49"/>
<dbReference type="GO" id="GO:0000155">
    <property type="term" value="F:phosphorelay sensor kinase activity"/>
    <property type="evidence" value="ECO:0007669"/>
    <property type="project" value="InterPro"/>
</dbReference>
<evidence type="ECO:0000256" key="4">
    <source>
        <dbReference type="SAM" id="Phobius"/>
    </source>
</evidence>
<dbReference type="InterPro" id="IPR005467">
    <property type="entry name" value="His_kinase_dom"/>
</dbReference>
<dbReference type="CDD" id="cd16922">
    <property type="entry name" value="HATPase_EvgS-ArcB-TorS-like"/>
    <property type="match status" value="1"/>
</dbReference>
<dbReference type="PROSITE" id="PS50109">
    <property type="entry name" value="HIS_KIN"/>
    <property type="match status" value="1"/>
</dbReference>
<dbReference type="Gene3D" id="2.130.10.10">
    <property type="entry name" value="YVTN repeat-like/Quinoprotein amine dehydrogenase"/>
    <property type="match status" value="3"/>
</dbReference>
<evidence type="ECO:0000313" key="7">
    <source>
        <dbReference type="Proteomes" id="UP000663929"/>
    </source>
</evidence>
<feature type="domain" description="Histidine kinase" evidence="5">
    <location>
        <begin position="862"/>
        <end position="1088"/>
    </location>
</feature>
<dbReference type="Pfam" id="PF07494">
    <property type="entry name" value="Reg_prop"/>
    <property type="match status" value="5"/>
</dbReference>
<dbReference type="InterPro" id="IPR011123">
    <property type="entry name" value="Y_Y_Y"/>
</dbReference>
<dbReference type="PRINTS" id="PR00344">
    <property type="entry name" value="BCTRLSENSOR"/>
</dbReference>
<evidence type="ECO:0000256" key="1">
    <source>
        <dbReference type="ARBA" id="ARBA00000085"/>
    </source>
</evidence>
<dbReference type="KEGG" id="scor:J3U87_26955"/>
<protein>
    <recommendedName>
        <fullName evidence="2">histidine kinase</fullName>
        <ecNumber evidence="2">2.7.13.3</ecNumber>
    </recommendedName>
</protein>
<dbReference type="SUPFAM" id="SSF47384">
    <property type="entry name" value="Homodimeric domain of signal transducing histidine kinase"/>
    <property type="match status" value="1"/>
</dbReference>
<dbReference type="Pfam" id="PF02518">
    <property type="entry name" value="HATPase_c"/>
    <property type="match status" value="1"/>
</dbReference>
<dbReference type="InterPro" id="IPR003661">
    <property type="entry name" value="HisK_dim/P_dom"/>
</dbReference>
<dbReference type="PANTHER" id="PTHR43547:SF2">
    <property type="entry name" value="HYBRID SIGNAL TRANSDUCTION HISTIDINE KINASE C"/>
    <property type="match status" value="1"/>
</dbReference>
<evidence type="ECO:0000259" key="5">
    <source>
        <dbReference type="PROSITE" id="PS50109"/>
    </source>
</evidence>
<dbReference type="InterPro" id="IPR003594">
    <property type="entry name" value="HATPase_dom"/>
</dbReference>
<proteinExistence type="predicted"/>
<dbReference type="Pfam" id="PF07495">
    <property type="entry name" value="Y_Y_Y"/>
    <property type="match status" value="1"/>
</dbReference>
<dbReference type="Proteomes" id="UP000663929">
    <property type="component" value="Chromosome"/>
</dbReference>
<name>A0A8A4TK49_SULCO</name>
<dbReference type="SUPFAM" id="SSF55874">
    <property type="entry name" value="ATPase domain of HSP90 chaperone/DNA topoisomerase II/histidine kinase"/>
    <property type="match status" value="1"/>
</dbReference>
<evidence type="ECO:0000256" key="3">
    <source>
        <dbReference type="ARBA" id="ARBA00022553"/>
    </source>
</evidence>
<feature type="transmembrane region" description="Helical" evidence="4">
    <location>
        <begin position="805"/>
        <end position="826"/>
    </location>
</feature>
<accession>A0A8A4TK49</accession>
<dbReference type="RefSeq" id="WP_237378882.1">
    <property type="nucleotide sequence ID" value="NZ_CP071793.1"/>
</dbReference>
<dbReference type="SMART" id="SM00387">
    <property type="entry name" value="HATPase_c"/>
    <property type="match status" value="1"/>
</dbReference>
<comment type="catalytic activity">
    <reaction evidence="1">
        <text>ATP + protein L-histidine = ADP + protein N-phospho-L-histidine.</text>
        <dbReference type="EC" id="2.7.13.3"/>
    </reaction>
</comment>
<dbReference type="InterPro" id="IPR015943">
    <property type="entry name" value="WD40/YVTN_repeat-like_dom_sf"/>
</dbReference>
<gene>
    <name evidence="6" type="ORF">J3U87_26955</name>
</gene>
<dbReference type="Pfam" id="PF00512">
    <property type="entry name" value="HisKA"/>
    <property type="match status" value="1"/>
</dbReference>
<dbReference type="Gene3D" id="2.60.40.10">
    <property type="entry name" value="Immunoglobulins"/>
    <property type="match status" value="1"/>
</dbReference>
<dbReference type="InterPro" id="IPR004358">
    <property type="entry name" value="Sig_transdc_His_kin-like_C"/>
</dbReference>
<dbReference type="SMART" id="SM00388">
    <property type="entry name" value="HisKA"/>
    <property type="match status" value="1"/>
</dbReference>
<dbReference type="Gene3D" id="3.30.565.10">
    <property type="entry name" value="Histidine kinase-like ATPase, C-terminal domain"/>
    <property type="match status" value="1"/>
</dbReference>
<keyword evidence="4" id="KW-0812">Transmembrane</keyword>
<dbReference type="InterPro" id="IPR036097">
    <property type="entry name" value="HisK_dim/P_sf"/>
</dbReference>
<dbReference type="InterPro" id="IPR036890">
    <property type="entry name" value="HATPase_C_sf"/>
</dbReference>
<keyword evidence="3" id="KW-0597">Phosphoprotein</keyword>
<keyword evidence="4" id="KW-1133">Transmembrane helix</keyword>
<dbReference type="EC" id="2.7.13.3" evidence="2"/>
<dbReference type="SUPFAM" id="SSF63829">
    <property type="entry name" value="Calcium-dependent phosphotriesterase"/>
    <property type="match status" value="4"/>
</dbReference>